<reference evidence="2" key="1">
    <citation type="journal article" date="2020" name="mSystems">
        <title>Genome- and Community-Level Interaction Insights into Carbon Utilization and Element Cycling Functions of Hydrothermarchaeota in Hydrothermal Sediment.</title>
        <authorList>
            <person name="Zhou Z."/>
            <person name="Liu Y."/>
            <person name="Xu W."/>
            <person name="Pan J."/>
            <person name="Luo Z.H."/>
            <person name="Li M."/>
        </authorList>
    </citation>
    <scope>NUCLEOTIDE SEQUENCE [LARGE SCALE GENOMIC DNA]</scope>
    <source>
        <strain evidence="2">SpSt-961</strain>
    </source>
</reference>
<dbReference type="InterPro" id="IPR036890">
    <property type="entry name" value="HATPase_C_sf"/>
</dbReference>
<dbReference type="AlphaFoldDB" id="A0A7V3RIH8"/>
<accession>A0A7V3RIH8</accession>
<name>A0A7V3RIH8_UNCW3</name>
<gene>
    <name evidence="2" type="ORF">ENX68_06850</name>
</gene>
<evidence type="ECO:0000259" key="1">
    <source>
        <dbReference type="Pfam" id="PF13581"/>
    </source>
</evidence>
<sequence length="147" mass="16115">MEQEAILYEEFEIAGGDFVNGGSASCRVKNILKEIGLEPDIIRRVAIASYEAEMNVVMYAKKGIMKLILTPHKVIIKVDDEGPGIPDIELAMQPGYSTATPEMREMGFGAGMGLPNIKKNADIFNINSTVNKGTNLEIIINLNNKDE</sequence>
<dbReference type="EMBL" id="DTOZ01000168">
    <property type="protein sequence ID" value="HGE78694.1"/>
    <property type="molecule type" value="Genomic_DNA"/>
</dbReference>
<dbReference type="Gene3D" id="3.30.565.10">
    <property type="entry name" value="Histidine kinase-like ATPase, C-terminal domain"/>
    <property type="match status" value="1"/>
</dbReference>
<dbReference type="SUPFAM" id="SSF55874">
    <property type="entry name" value="ATPase domain of HSP90 chaperone/DNA topoisomerase II/histidine kinase"/>
    <property type="match status" value="1"/>
</dbReference>
<comment type="caution">
    <text evidence="2">The sequence shown here is derived from an EMBL/GenBank/DDBJ whole genome shotgun (WGS) entry which is preliminary data.</text>
</comment>
<dbReference type="Pfam" id="PF13581">
    <property type="entry name" value="HATPase_c_2"/>
    <property type="match status" value="1"/>
</dbReference>
<protein>
    <submittedName>
        <fullName evidence="2">Anti-sigma regulatory factor</fullName>
    </submittedName>
</protein>
<feature type="domain" description="Histidine kinase/HSP90-like ATPase" evidence="1">
    <location>
        <begin position="28"/>
        <end position="139"/>
    </location>
</feature>
<organism evidence="2">
    <name type="scientific">candidate division WOR-3 bacterium</name>
    <dbReference type="NCBI Taxonomy" id="2052148"/>
    <lineage>
        <taxon>Bacteria</taxon>
        <taxon>Bacteria division WOR-3</taxon>
    </lineage>
</organism>
<evidence type="ECO:0000313" key="2">
    <source>
        <dbReference type="EMBL" id="HGE78694.1"/>
    </source>
</evidence>
<proteinExistence type="predicted"/>
<dbReference type="InterPro" id="IPR003594">
    <property type="entry name" value="HATPase_dom"/>
</dbReference>